<evidence type="ECO:0000259" key="1">
    <source>
        <dbReference type="Pfam" id="PF13454"/>
    </source>
</evidence>
<protein>
    <submittedName>
        <fullName evidence="2">FAD/NAD(P)-binding protein</fullName>
    </submittedName>
</protein>
<dbReference type="InterPro" id="IPR052189">
    <property type="entry name" value="L-asp_N-monooxygenase_NS-form"/>
</dbReference>
<dbReference type="SUPFAM" id="SSF51905">
    <property type="entry name" value="FAD/NAD(P)-binding domain"/>
    <property type="match status" value="1"/>
</dbReference>
<dbReference type="RefSeq" id="WP_067623646.1">
    <property type="nucleotide sequence ID" value="NZ_BAAAXL010000003.1"/>
</dbReference>
<dbReference type="EMBL" id="JARQAI010000008">
    <property type="protein sequence ID" value="MDT2736989.1"/>
    <property type="molecule type" value="Genomic_DNA"/>
</dbReference>
<dbReference type="Pfam" id="PF13454">
    <property type="entry name" value="NAD_binding_9"/>
    <property type="match status" value="1"/>
</dbReference>
<dbReference type="InterPro" id="IPR036188">
    <property type="entry name" value="FAD/NAD-bd_sf"/>
</dbReference>
<dbReference type="PANTHER" id="PTHR40254">
    <property type="entry name" value="BLR0577 PROTEIN"/>
    <property type="match status" value="1"/>
</dbReference>
<reference evidence="2" key="1">
    <citation type="submission" date="2023-03" db="EMBL/GenBank/DDBJ databases">
        <authorList>
            <person name="Shen W."/>
            <person name="Cai J."/>
        </authorList>
    </citation>
    <scope>NUCLEOTIDE SEQUENCE</scope>
    <source>
        <strain evidence="2">P69-2</strain>
    </source>
</reference>
<proteinExistence type="predicted"/>
<dbReference type="AlphaFoldDB" id="A0AAE4I031"/>
<evidence type="ECO:0000313" key="3">
    <source>
        <dbReference type="Proteomes" id="UP001180842"/>
    </source>
</evidence>
<accession>A0AAE4I031</accession>
<dbReference type="Proteomes" id="UP001180842">
    <property type="component" value="Unassembled WGS sequence"/>
</dbReference>
<dbReference type="PANTHER" id="PTHR40254:SF1">
    <property type="entry name" value="BLR0577 PROTEIN"/>
    <property type="match status" value="1"/>
</dbReference>
<gene>
    <name evidence="2" type="ORF">P7H00_07595</name>
</gene>
<name>A0AAE4I031_9ENTE</name>
<evidence type="ECO:0000313" key="2">
    <source>
        <dbReference type="EMBL" id="MDT2736989.1"/>
    </source>
</evidence>
<dbReference type="Gene3D" id="3.50.50.60">
    <property type="entry name" value="FAD/NAD(P)-binding domain"/>
    <property type="match status" value="1"/>
</dbReference>
<comment type="caution">
    <text evidence="2">The sequence shown here is derived from an EMBL/GenBank/DDBJ whole genome shotgun (WGS) entry which is preliminary data.</text>
</comment>
<organism evidence="2 3">
    <name type="scientific">Enterococcus pseudoavium</name>
    <dbReference type="NCBI Taxonomy" id="44007"/>
    <lineage>
        <taxon>Bacteria</taxon>
        <taxon>Bacillati</taxon>
        <taxon>Bacillota</taxon>
        <taxon>Bacilli</taxon>
        <taxon>Lactobacillales</taxon>
        <taxon>Enterococcaceae</taxon>
        <taxon>Enterococcus</taxon>
    </lineage>
</organism>
<sequence length="589" mass="66552">MKRVAIIGAGPCGLSMLDRLIKQAPANEKIEILLFDPDGPGGKVWRADQNDQVMMNTVMQHVTLFSEDEGPNLAEWNQTEARRYLSALKLTQTFATELQLDPNDYCQRRYYGVYQRWFFSELIHKLPENIKVTLIEETVVDLTLVEKSMSLQASKHYPVDQVILTTGHAQNELSEAEMELQTYADTHGLFYQGPANPSDAALDELVTGEPVILRGLGLSFFDYLALLVARWGGKFVETGNGLSYEPSGKEQLLIVGSGRGLPYHARPKNQKEPGEDAVPQMLTEAFMTQFQGSAVELFDLLKKEAELVFYQKKLAASEIDVASFLAEYRKGQGENVLTKYRIPPEQRLVWQKLFDPAKEVEPSAFPTFVEAYLKKDIAEAELGNQRGAIAAAIDTYKELQAPLNYMLDHEHFTAKEYFTDFLGRFNHNYRFLTIGPPVIRQKQLLALAEAGIVEFLAPEMVVEGIDGTFLTYSKKHPQRSFSAKNLIEARLPTTDLKRTKNPLVVQLREKGYVSPHVLKFDDEKQPTGALLVQRSTHQVIDQKGRVLPQLYCFGIPLEGLDWLNAASPRPKSKDRIFYLAAQIAKQIYK</sequence>
<dbReference type="InterPro" id="IPR038732">
    <property type="entry name" value="HpyO/CreE_NAD-binding"/>
</dbReference>
<feature type="domain" description="FAD-dependent urate hydroxylase HpyO/Asp monooxygenase CreE-like FAD/NAD(P)-binding" evidence="1">
    <location>
        <begin position="5"/>
        <end position="168"/>
    </location>
</feature>